<protein>
    <submittedName>
        <fullName evidence="2">Uncharacterized protein</fullName>
    </submittedName>
</protein>
<feature type="transmembrane region" description="Helical" evidence="1">
    <location>
        <begin position="33"/>
        <end position="52"/>
    </location>
</feature>
<dbReference type="EMBL" id="FNSN01000003">
    <property type="protein sequence ID" value="SEB93264.1"/>
    <property type="molecule type" value="Genomic_DNA"/>
</dbReference>
<dbReference type="RefSeq" id="WP_066210831.1">
    <property type="nucleotide sequence ID" value="NZ_FNSN01000003.1"/>
</dbReference>
<reference evidence="2 3" key="1">
    <citation type="submission" date="2016-10" db="EMBL/GenBank/DDBJ databases">
        <authorList>
            <person name="de Groot N.N."/>
        </authorList>
    </citation>
    <scope>NUCLEOTIDE SEQUENCE [LARGE SCALE GENOMIC DNA]</scope>
    <source>
        <strain evidence="2 3">DSM 10495</strain>
    </source>
</reference>
<keyword evidence="1" id="KW-0812">Transmembrane</keyword>
<sequence length="66" mass="7345">MSYCKKVAFWQGSLFIFLAVSNALSDHSPGWKIGLVTASSVLAVVVIVGWLWRDRREPPPRGSARE</sequence>
<gene>
    <name evidence="2" type="ORF">SAMN04489745_1632</name>
</gene>
<evidence type="ECO:0000313" key="3">
    <source>
        <dbReference type="Proteomes" id="UP000182652"/>
    </source>
</evidence>
<evidence type="ECO:0000313" key="2">
    <source>
        <dbReference type="EMBL" id="SEB93264.1"/>
    </source>
</evidence>
<proteinExistence type="predicted"/>
<dbReference type="AlphaFoldDB" id="A0A1H4NDR7"/>
<keyword evidence="1" id="KW-1133">Transmembrane helix</keyword>
<dbReference type="STRING" id="156980.SAMN04489745_1632"/>
<evidence type="ECO:0000256" key="1">
    <source>
        <dbReference type="SAM" id="Phobius"/>
    </source>
</evidence>
<name>A0A1H4NDR7_9MICC</name>
<keyword evidence="3" id="KW-1185">Reference proteome</keyword>
<accession>A0A1H4NDR7</accession>
<organism evidence="2 3">
    <name type="scientific">Arthrobacter woluwensis</name>
    <dbReference type="NCBI Taxonomy" id="156980"/>
    <lineage>
        <taxon>Bacteria</taxon>
        <taxon>Bacillati</taxon>
        <taxon>Actinomycetota</taxon>
        <taxon>Actinomycetes</taxon>
        <taxon>Micrococcales</taxon>
        <taxon>Micrococcaceae</taxon>
        <taxon>Arthrobacter</taxon>
    </lineage>
</organism>
<dbReference type="Proteomes" id="UP000182652">
    <property type="component" value="Unassembled WGS sequence"/>
</dbReference>
<keyword evidence="1" id="KW-0472">Membrane</keyword>